<organism evidence="7 8">
    <name type="scientific">Dictyostelium firmibasis</name>
    <dbReference type="NCBI Taxonomy" id="79012"/>
    <lineage>
        <taxon>Eukaryota</taxon>
        <taxon>Amoebozoa</taxon>
        <taxon>Evosea</taxon>
        <taxon>Eumycetozoa</taxon>
        <taxon>Dictyostelia</taxon>
        <taxon>Dictyosteliales</taxon>
        <taxon>Dictyosteliaceae</taxon>
        <taxon>Dictyostelium</taxon>
    </lineage>
</organism>
<evidence type="ECO:0000259" key="6">
    <source>
        <dbReference type="Pfam" id="PF08534"/>
    </source>
</evidence>
<dbReference type="SUPFAM" id="SSF52833">
    <property type="entry name" value="Thioredoxin-like"/>
    <property type="match status" value="1"/>
</dbReference>
<keyword evidence="2 5" id="KW-0575">Peroxidase</keyword>
<dbReference type="GO" id="GO:0005739">
    <property type="term" value="C:mitochondrion"/>
    <property type="evidence" value="ECO:0007669"/>
    <property type="project" value="TreeGrafter"/>
</dbReference>
<dbReference type="GO" id="GO:0005777">
    <property type="term" value="C:peroxisome"/>
    <property type="evidence" value="ECO:0007669"/>
    <property type="project" value="TreeGrafter"/>
</dbReference>
<keyword evidence="4 5" id="KW-0560">Oxidoreductase</keyword>
<gene>
    <name evidence="7" type="ORF">RB653_005038</name>
</gene>
<accession>A0AAN7YSP9</accession>
<reference evidence="7 8" key="1">
    <citation type="submission" date="2023-11" db="EMBL/GenBank/DDBJ databases">
        <title>Dfirmibasis_genome.</title>
        <authorList>
            <person name="Edelbroek B."/>
            <person name="Kjellin J."/>
            <person name="Jerlstrom-Hultqvist J."/>
            <person name="Soderbom F."/>
        </authorList>
    </citation>
    <scope>NUCLEOTIDE SEQUENCE [LARGE SCALE GENOMIC DNA]</scope>
    <source>
        <strain evidence="7 8">TNS-C-14</strain>
    </source>
</reference>
<dbReference type="GO" id="GO:0042744">
    <property type="term" value="P:hydrogen peroxide catabolic process"/>
    <property type="evidence" value="ECO:0007669"/>
    <property type="project" value="TreeGrafter"/>
</dbReference>
<dbReference type="AlphaFoldDB" id="A0AAN7YSP9"/>
<comment type="caution">
    <text evidence="7">The sequence shown here is derived from an EMBL/GenBank/DDBJ whole genome shotgun (WGS) entry which is preliminary data.</text>
</comment>
<protein>
    <recommendedName>
        <fullName evidence="6">Redoxin domain-containing protein</fullName>
    </recommendedName>
</protein>
<dbReference type="GO" id="GO:0034599">
    <property type="term" value="P:cellular response to oxidative stress"/>
    <property type="evidence" value="ECO:0007669"/>
    <property type="project" value="InterPro"/>
</dbReference>
<evidence type="ECO:0000256" key="3">
    <source>
        <dbReference type="ARBA" id="ARBA00022862"/>
    </source>
</evidence>
<dbReference type="Pfam" id="PF08534">
    <property type="entry name" value="Redoxin"/>
    <property type="match status" value="1"/>
</dbReference>
<evidence type="ECO:0000256" key="2">
    <source>
        <dbReference type="ARBA" id="ARBA00022559"/>
    </source>
</evidence>
<comment type="similarity">
    <text evidence="1 5">Belongs to the peroxiredoxin family. Prx5 subfamily.</text>
</comment>
<keyword evidence="3 5" id="KW-0049">Antioxidant</keyword>
<comment type="function">
    <text evidence="5">Thiol-specific peroxidase that catalyzes the reduction of hydrogen peroxide and organic hydroperoxides to water and alcohols, respectively. Plays a role in cell protection against oxidative stress by detoxifying peroxides.</text>
</comment>
<name>A0AAN7YSP9_9MYCE</name>
<evidence type="ECO:0000256" key="1">
    <source>
        <dbReference type="ARBA" id="ARBA00010505"/>
    </source>
</evidence>
<dbReference type="FunFam" id="3.40.30.10:FF:000640">
    <property type="entry name" value="Peroxiredoxin type II"/>
    <property type="match status" value="1"/>
</dbReference>
<proteinExistence type="inferred from homology"/>
<evidence type="ECO:0000313" key="8">
    <source>
        <dbReference type="Proteomes" id="UP001344447"/>
    </source>
</evidence>
<dbReference type="GO" id="GO:0008379">
    <property type="term" value="F:thioredoxin peroxidase activity"/>
    <property type="evidence" value="ECO:0007669"/>
    <property type="project" value="InterPro"/>
</dbReference>
<dbReference type="InterPro" id="IPR036249">
    <property type="entry name" value="Thioredoxin-like_sf"/>
</dbReference>
<sequence>MQHLKTKTNLFNKVIVQNNRTFATGNAISSNYLFGDQFGKTHTSKDIFDNKKVVVFGIHGNNPTDDFHQIPSFVKNIDKFYKKGIDNVICLQSADASILRAKSMSLDPFRTIGFLQDKDCKFAIDNALTEDEYLKGLGTSTPVHEFKRFALIVDNGRIVFESIEKDPTEYEHTNADAVLKQL</sequence>
<dbReference type="PANTHER" id="PTHR10430">
    <property type="entry name" value="PEROXIREDOXIN"/>
    <property type="match status" value="1"/>
</dbReference>
<keyword evidence="8" id="KW-1185">Reference proteome</keyword>
<dbReference type="CDD" id="cd03013">
    <property type="entry name" value="PRX5_like"/>
    <property type="match status" value="1"/>
</dbReference>
<dbReference type="InterPro" id="IPR037944">
    <property type="entry name" value="PRX5-like"/>
</dbReference>
<dbReference type="InterPro" id="IPR013740">
    <property type="entry name" value="Redoxin"/>
</dbReference>
<dbReference type="GO" id="GO:0045454">
    <property type="term" value="P:cell redox homeostasis"/>
    <property type="evidence" value="ECO:0007669"/>
    <property type="project" value="TreeGrafter"/>
</dbReference>
<dbReference type="EMBL" id="JAVFKY010000001">
    <property type="protein sequence ID" value="KAK5583444.1"/>
    <property type="molecule type" value="Genomic_DNA"/>
</dbReference>
<dbReference type="Proteomes" id="UP001344447">
    <property type="component" value="Unassembled WGS sequence"/>
</dbReference>
<dbReference type="PANTHER" id="PTHR10430:SF40">
    <property type="entry name" value="REDOXIN DOMAIN-CONTAINING PROTEIN"/>
    <property type="match status" value="1"/>
</dbReference>
<keyword evidence="5" id="KW-0676">Redox-active center</keyword>
<evidence type="ECO:0000313" key="7">
    <source>
        <dbReference type="EMBL" id="KAK5583444.1"/>
    </source>
</evidence>
<dbReference type="Gene3D" id="3.40.30.10">
    <property type="entry name" value="Glutaredoxin"/>
    <property type="match status" value="1"/>
</dbReference>
<evidence type="ECO:0000256" key="4">
    <source>
        <dbReference type="ARBA" id="ARBA00023002"/>
    </source>
</evidence>
<feature type="domain" description="Redoxin" evidence="6">
    <location>
        <begin position="37"/>
        <end position="179"/>
    </location>
</feature>
<evidence type="ECO:0000256" key="5">
    <source>
        <dbReference type="RuleBase" id="RU366011"/>
    </source>
</evidence>